<evidence type="ECO:0000256" key="3">
    <source>
        <dbReference type="SAM" id="Phobius"/>
    </source>
</evidence>
<keyword evidence="3" id="KW-0472">Membrane</keyword>
<comment type="similarity">
    <text evidence="1">Belongs to the peptidase A1 family.</text>
</comment>
<dbReference type="EMBL" id="ML993579">
    <property type="protein sequence ID" value="KAF2173793.1"/>
    <property type="molecule type" value="Genomic_DNA"/>
</dbReference>
<dbReference type="GO" id="GO:0006508">
    <property type="term" value="P:proteolysis"/>
    <property type="evidence" value="ECO:0007669"/>
    <property type="project" value="InterPro"/>
</dbReference>
<dbReference type="PANTHER" id="PTHR47966:SF51">
    <property type="entry name" value="BETA-SITE APP-CLEAVING ENZYME, ISOFORM A-RELATED"/>
    <property type="match status" value="1"/>
</dbReference>
<dbReference type="PROSITE" id="PS51767">
    <property type="entry name" value="PEPTIDASE_A1"/>
    <property type="match status" value="1"/>
</dbReference>
<dbReference type="InterPro" id="IPR021109">
    <property type="entry name" value="Peptidase_aspartic_dom_sf"/>
</dbReference>
<dbReference type="GO" id="GO:0004190">
    <property type="term" value="F:aspartic-type endopeptidase activity"/>
    <property type="evidence" value="ECO:0007669"/>
    <property type="project" value="InterPro"/>
</dbReference>
<dbReference type="InterPro" id="IPR033121">
    <property type="entry name" value="PEPTIDASE_A1"/>
</dbReference>
<dbReference type="InterPro" id="IPR001461">
    <property type="entry name" value="Aspartic_peptidase_A1"/>
</dbReference>
<dbReference type="Pfam" id="PF00026">
    <property type="entry name" value="Asp"/>
    <property type="match status" value="1"/>
</dbReference>
<gene>
    <name evidence="5" type="ORF">M409DRAFT_16064</name>
</gene>
<dbReference type="PRINTS" id="PR00792">
    <property type="entry name" value="PEPSIN"/>
</dbReference>
<dbReference type="SUPFAM" id="SSF50630">
    <property type="entry name" value="Acid proteases"/>
    <property type="match status" value="1"/>
</dbReference>
<dbReference type="Gene3D" id="2.40.70.10">
    <property type="entry name" value="Acid Proteases"/>
    <property type="match status" value="2"/>
</dbReference>
<keyword evidence="3" id="KW-0812">Transmembrane</keyword>
<keyword evidence="6" id="KW-1185">Reference proteome</keyword>
<keyword evidence="3" id="KW-1133">Transmembrane helix</keyword>
<dbReference type="PANTHER" id="PTHR47966">
    <property type="entry name" value="BETA-SITE APP-CLEAVING ENZYME, ISOFORM A-RELATED"/>
    <property type="match status" value="1"/>
</dbReference>
<evidence type="ECO:0000256" key="2">
    <source>
        <dbReference type="SAM" id="MobiDB-lite"/>
    </source>
</evidence>
<name>A0A6A6D3V3_ZASCE</name>
<organism evidence="5 6">
    <name type="scientific">Zasmidium cellare ATCC 36951</name>
    <dbReference type="NCBI Taxonomy" id="1080233"/>
    <lineage>
        <taxon>Eukaryota</taxon>
        <taxon>Fungi</taxon>
        <taxon>Dikarya</taxon>
        <taxon>Ascomycota</taxon>
        <taxon>Pezizomycotina</taxon>
        <taxon>Dothideomycetes</taxon>
        <taxon>Dothideomycetidae</taxon>
        <taxon>Mycosphaerellales</taxon>
        <taxon>Mycosphaerellaceae</taxon>
        <taxon>Zasmidium</taxon>
    </lineage>
</organism>
<reference evidence="5" key="1">
    <citation type="journal article" date="2020" name="Stud. Mycol.">
        <title>101 Dothideomycetes genomes: a test case for predicting lifestyles and emergence of pathogens.</title>
        <authorList>
            <person name="Haridas S."/>
            <person name="Albert R."/>
            <person name="Binder M."/>
            <person name="Bloem J."/>
            <person name="Labutti K."/>
            <person name="Salamov A."/>
            <person name="Andreopoulos B."/>
            <person name="Baker S."/>
            <person name="Barry K."/>
            <person name="Bills G."/>
            <person name="Bluhm B."/>
            <person name="Cannon C."/>
            <person name="Castanera R."/>
            <person name="Culley D."/>
            <person name="Daum C."/>
            <person name="Ezra D."/>
            <person name="Gonzalez J."/>
            <person name="Henrissat B."/>
            <person name="Kuo A."/>
            <person name="Liang C."/>
            <person name="Lipzen A."/>
            <person name="Lutzoni F."/>
            <person name="Magnuson J."/>
            <person name="Mondo S."/>
            <person name="Nolan M."/>
            <person name="Ohm R."/>
            <person name="Pangilinan J."/>
            <person name="Park H.-J."/>
            <person name="Ramirez L."/>
            <person name="Alfaro M."/>
            <person name="Sun H."/>
            <person name="Tritt A."/>
            <person name="Yoshinaga Y."/>
            <person name="Zwiers L.-H."/>
            <person name="Turgeon B."/>
            <person name="Goodwin S."/>
            <person name="Spatafora J."/>
            <person name="Crous P."/>
            <person name="Grigoriev I."/>
        </authorList>
    </citation>
    <scope>NUCLEOTIDE SEQUENCE</scope>
    <source>
        <strain evidence="5">ATCC 36951</strain>
    </source>
</reference>
<evidence type="ECO:0000313" key="6">
    <source>
        <dbReference type="Proteomes" id="UP000799537"/>
    </source>
</evidence>
<feature type="transmembrane region" description="Helical" evidence="3">
    <location>
        <begin position="412"/>
        <end position="432"/>
    </location>
</feature>
<dbReference type="GeneID" id="54556749"/>
<accession>A0A6A6D3V3</accession>
<feature type="domain" description="Peptidase A1" evidence="4">
    <location>
        <begin position="23"/>
        <end position="376"/>
    </location>
</feature>
<dbReference type="AlphaFoldDB" id="A0A6A6D3V3"/>
<dbReference type="GO" id="GO:0000324">
    <property type="term" value="C:fungal-type vacuole"/>
    <property type="evidence" value="ECO:0007669"/>
    <property type="project" value="TreeGrafter"/>
</dbReference>
<evidence type="ECO:0000259" key="4">
    <source>
        <dbReference type="PROSITE" id="PS51767"/>
    </source>
</evidence>
<protein>
    <recommendedName>
        <fullName evidence="4">Peptidase A1 domain-containing protein</fullName>
    </recommendedName>
</protein>
<sequence>MNSTSGLLSLAPGEWRGDDGNWSTFSVLVDGASGPFYVLPATGGSQIWLPNPIMACQGSTIPDCNGERGIPNYTSLDKASGWTQYGTSNMSATPPIFEIDRASFWFGSVGWNSVNSGDIETPDNRTTIASYTDREYWLGLVGLGNDPTRFDMQTMLSSPLQALKDAGHIGSLSYGYTAGAAYLDEEAGSLTLGGYDEARFQSDNVVNVTMKDAGRKLQLQMTDISVSGGIQGGIKTLLTPEELPEGLSVLLDSSTAQLWLPADVCQQFAEAFGLTYQEPLNLYTIDQTSRGTLHDHKANLSFTIGAGSTLETSTTIVLPFRAYDLTLFPPLAETSAGASYFPLRNATAESGNILGRVFLQEAYVVVDWERSVFNVSRTTHAVQSPRLVPIASIDSTSSDTTGNKSLTRGGQAGIVVSCLILLFAIVAVLWWFRRRRSRERDRKALTIGTVETIETGWEKPELMAKESKSGQFLELDFLRGGEADSTQLLEMSGSEVERELMSTEVLEMEGDLVQQDVKKSVGGDKEANDKEEKKVGSVHELEARQFCERDIWASVNALAELCE</sequence>
<feature type="region of interest" description="Disordered" evidence="2">
    <location>
        <begin position="517"/>
        <end position="537"/>
    </location>
</feature>
<evidence type="ECO:0000256" key="1">
    <source>
        <dbReference type="ARBA" id="ARBA00007447"/>
    </source>
</evidence>
<dbReference type="Proteomes" id="UP000799537">
    <property type="component" value="Unassembled WGS sequence"/>
</dbReference>
<proteinExistence type="inferred from homology"/>
<evidence type="ECO:0000313" key="5">
    <source>
        <dbReference type="EMBL" id="KAF2173793.1"/>
    </source>
</evidence>
<dbReference type="InterPro" id="IPR034164">
    <property type="entry name" value="Pepsin-like_dom"/>
</dbReference>
<dbReference type="OrthoDB" id="4074350at2759"/>
<dbReference type="CDD" id="cd05471">
    <property type="entry name" value="pepsin_like"/>
    <property type="match status" value="1"/>
</dbReference>
<dbReference type="RefSeq" id="XP_033674682.1">
    <property type="nucleotide sequence ID" value="XM_033803477.1"/>
</dbReference>